<name>A0ABP8XLL8_9MICO</name>
<dbReference type="InterPro" id="IPR052336">
    <property type="entry name" value="MlaD_Phospholipid_Transporter"/>
</dbReference>
<dbReference type="InterPro" id="IPR005693">
    <property type="entry name" value="Mce"/>
</dbReference>
<feature type="signal peptide" evidence="1">
    <location>
        <begin position="1"/>
        <end position="25"/>
    </location>
</feature>
<evidence type="ECO:0000259" key="2">
    <source>
        <dbReference type="Pfam" id="PF02470"/>
    </source>
</evidence>
<reference evidence="5" key="1">
    <citation type="journal article" date="2019" name="Int. J. Syst. Evol. Microbiol.">
        <title>The Global Catalogue of Microorganisms (GCM) 10K type strain sequencing project: providing services to taxonomists for standard genome sequencing and annotation.</title>
        <authorList>
            <consortium name="The Broad Institute Genomics Platform"/>
            <consortium name="The Broad Institute Genome Sequencing Center for Infectious Disease"/>
            <person name="Wu L."/>
            <person name="Ma J."/>
        </authorList>
    </citation>
    <scope>NUCLEOTIDE SEQUENCE [LARGE SCALE GENOMIC DNA]</scope>
    <source>
        <strain evidence="5">JCM 18961</strain>
    </source>
</reference>
<proteinExistence type="predicted"/>
<dbReference type="Pfam" id="PF02470">
    <property type="entry name" value="MlaD"/>
    <property type="match status" value="1"/>
</dbReference>
<dbReference type="InterPro" id="IPR024516">
    <property type="entry name" value="Mce_C"/>
</dbReference>
<feature type="chain" id="PRO_5046848020" evidence="1">
    <location>
        <begin position="26"/>
        <end position="342"/>
    </location>
</feature>
<keyword evidence="5" id="KW-1185">Reference proteome</keyword>
<evidence type="ECO:0000256" key="1">
    <source>
        <dbReference type="SAM" id="SignalP"/>
    </source>
</evidence>
<feature type="domain" description="Mammalian cell entry C-terminal" evidence="3">
    <location>
        <begin position="117"/>
        <end position="327"/>
    </location>
</feature>
<protein>
    <submittedName>
        <fullName evidence="4">MlaD family protein</fullName>
    </submittedName>
</protein>
<dbReference type="PANTHER" id="PTHR33371">
    <property type="entry name" value="INTERMEMBRANE PHOSPHOLIPID TRANSPORT SYSTEM BINDING PROTEIN MLAD-RELATED"/>
    <property type="match status" value="1"/>
</dbReference>
<keyword evidence="1" id="KW-0732">Signal</keyword>
<dbReference type="PANTHER" id="PTHR33371:SF17">
    <property type="entry name" value="MCE-FAMILY PROTEIN MCE1B"/>
    <property type="match status" value="1"/>
</dbReference>
<organism evidence="4 5">
    <name type="scientific">Pedococcus ginsenosidimutans</name>
    <dbReference type="NCBI Taxonomy" id="490570"/>
    <lineage>
        <taxon>Bacteria</taxon>
        <taxon>Bacillati</taxon>
        <taxon>Actinomycetota</taxon>
        <taxon>Actinomycetes</taxon>
        <taxon>Micrococcales</taxon>
        <taxon>Intrasporangiaceae</taxon>
        <taxon>Pedococcus</taxon>
    </lineage>
</organism>
<dbReference type="Pfam" id="PF11887">
    <property type="entry name" value="Mce4_CUP1"/>
    <property type="match status" value="1"/>
</dbReference>
<evidence type="ECO:0000313" key="5">
    <source>
        <dbReference type="Proteomes" id="UP001500556"/>
    </source>
</evidence>
<evidence type="ECO:0000259" key="3">
    <source>
        <dbReference type="Pfam" id="PF11887"/>
    </source>
</evidence>
<gene>
    <name evidence="4" type="ORF">GCM10025782_00790</name>
</gene>
<dbReference type="RefSeq" id="WP_345500386.1">
    <property type="nucleotide sequence ID" value="NZ_BAABLO010000001.1"/>
</dbReference>
<sequence>MSTRSSLVKFLVFVAATLLATGTLAATIANIQFGDKATYTAVFDDVTGLANGQEVRIAGVRVGEVTGIKVARDRVHADVQFKVLKTSVLTQGTTATIKYRNLVGERYIALTQEVGAATPLRDGATIGLAHTRSALDLTVLFNGFKPLFAALSPKDVNELSGNIISVLQGEGGNINSLLAKTASLTSTLADRDEVIGRTISNLNTVLGTVDEHDAALKQLIDQLQRFVSGLAADRETIGASLTNINSLTAQTADLLQVTRPSIKTDISNLRQLGASLNKPSNTATFEKFLSTSPGKISTITRTATYGSWFNFYLCDFSGTIKLPAGPPVKLGKPGGLSAARCS</sequence>
<evidence type="ECO:0000313" key="4">
    <source>
        <dbReference type="EMBL" id="GAA4708687.1"/>
    </source>
</evidence>
<dbReference type="Proteomes" id="UP001500556">
    <property type="component" value="Unassembled WGS sequence"/>
</dbReference>
<feature type="domain" description="Mce/MlaD" evidence="2">
    <location>
        <begin position="37"/>
        <end position="112"/>
    </location>
</feature>
<dbReference type="NCBIfam" id="TIGR00996">
    <property type="entry name" value="Mtu_fam_mce"/>
    <property type="match status" value="1"/>
</dbReference>
<accession>A0ABP8XLL8</accession>
<dbReference type="EMBL" id="BAABLO010000001">
    <property type="protein sequence ID" value="GAA4708687.1"/>
    <property type="molecule type" value="Genomic_DNA"/>
</dbReference>
<dbReference type="InterPro" id="IPR003399">
    <property type="entry name" value="Mce/MlaD"/>
</dbReference>
<comment type="caution">
    <text evidence="4">The sequence shown here is derived from an EMBL/GenBank/DDBJ whole genome shotgun (WGS) entry which is preliminary data.</text>
</comment>